<keyword evidence="1" id="KW-0732">Signal</keyword>
<dbReference type="KEGG" id="vde:111243807"/>
<feature type="signal peptide" evidence="1">
    <location>
        <begin position="1"/>
        <end position="17"/>
    </location>
</feature>
<organism evidence="2 3">
    <name type="scientific">Varroa destructor</name>
    <name type="common">Honeybee mite</name>
    <dbReference type="NCBI Taxonomy" id="109461"/>
    <lineage>
        <taxon>Eukaryota</taxon>
        <taxon>Metazoa</taxon>
        <taxon>Ecdysozoa</taxon>
        <taxon>Arthropoda</taxon>
        <taxon>Chelicerata</taxon>
        <taxon>Arachnida</taxon>
        <taxon>Acari</taxon>
        <taxon>Parasitiformes</taxon>
        <taxon>Mesostigmata</taxon>
        <taxon>Gamasina</taxon>
        <taxon>Dermanyssoidea</taxon>
        <taxon>Varroidae</taxon>
        <taxon>Varroa</taxon>
    </lineage>
</organism>
<feature type="chain" id="PRO_5029528204" evidence="1">
    <location>
        <begin position="18"/>
        <end position="151"/>
    </location>
</feature>
<dbReference type="AlphaFoldDB" id="A0A7M7M3K3"/>
<dbReference type="InParanoid" id="A0A7M7M3K3"/>
<evidence type="ECO:0000256" key="1">
    <source>
        <dbReference type="SAM" id="SignalP"/>
    </source>
</evidence>
<dbReference type="RefSeq" id="XP_022645669.1">
    <property type="nucleotide sequence ID" value="XM_022789934.1"/>
</dbReference>
<evidence type="ECO:0000313" key="3">
    <source>
        <dbReference type="Proteomes" id="UP000594260"/>
    </source>
</evidence>
<accession>A0A7M7M3K3</accession>
<evidence type="ECO:0000313" key="2">
    <source>
        <dbReference type="EnsemblMetazoa" id="XP_022645669"/>
    </source>
</evidence>
<dbReference type="EnsemblMetazoa" id="XM_022789934">
    <property type="protein sequence ID" value="XP_022645669"/>
    <property type="gene ID" value="LOC111243807"/>
</dbReference>
<proteinExistence type="predicted"/>
<reference evidence="2" key="1">
    <citation type="submission" date="2021-01" db="UniProtKB">
        <authorList>
            <consortium name="EnsemblMetazoa"/>
        </authorList>
    </citation>
    <scope>IDENTIFICATION</scope>
</reference>
<sequence>MRAFIVLTVVYIAASQAQNEQAQSPVCVRDTFLAAIQNVSASFDQDLQKVPNNQESQYIRAMMERTFNLISERANRTSTVLVGCGANFSCYATVLKNMNRDASGDAQRTQKAVLLSAEKLGCDTRDLVHYNYQKLYRALRSAVKTAAGCFF</sequence>
<protein>
    <submittedName>
        <fullName evidence="2">Uncharacterized protein</fullName>
    </submittedName>
</protein>
<keyword evidence="3" id="KW-1185">Reference proteome</keyword>
<dbReference type="Proteomes" id="UP000594260">
    <property type="component" value="Unplaced"/>
</dbReference>
<name>A0A7M7M3K3_VARDE</name>
<dbReference type="GeneID" id="111243807"/>